<evidence type="ECO:0000313" key="7">
    <source>
        <dbReference type="EnsemblPlants" id="Pp3c9_7400V3.1"/>
    </source>
</evidence>
<dbReference type="PANTHER" id="PTHR46159">
    <property type="entry name" value="PROTEIN TESMIN/TSO1-LIKE CXC 2"/>
    <property type="match status" value="1"/>
</dbReference>
<dbReference type="GO" id="GO:0003700">
    <property type="term" value="F:DNA-binding transcription factor activity"/>
    <property type="evidence" value="ECO:0007669"/>
    <property type="project" value="InterPro"/>
</dbReference>
<evidence type="ECO:0000313" key="8">
    <source>
        <dbReference type="Proteomes" id="UP000006727"/>
    </source>
</evidence>
<accession>A0A2K1K2D4</accession>
<feature type="compositionally biased region" description="Polar residues" evidence="4">
    <location>
        <begin position="1094"/>
        <end position="1112"/>
    </location>
</feature>
<keyword evidence="8" id="KW-1185">Reference proteome</keyword>
<feature type="region of interest" description="Disordered" evidence="4">
    <location>
        <begin position="1"/>
        <end position="38"/>
    </location>
</feature>
<dbReference type="InterPro" id="IPR033467">
    <property type="entry name" value="Tesmin/TSO1-like_CXC"/>
</dbReference>
<dbReference type="AlphaFoldDB" id="A0A2K1K2D4"/>
<dbReference type="PaxDb" id="3218-PP1S220_14V6.1"/>
<gene>
    <name evidence="7" type="primary">LOC112286675</name>
    <name evidence="6" type="ORF">PHYPA_012411</name>
</gene>
<dbReference type="PANTHER" id="PTHR46159:SF6">
    <property type="entry name" value="OS12G0605300 PROTEIN"/>
    <property type="match status" value="1"/>
</dbReference>
<comment type="subcellular location">
    <subcellularLocation>
        <location evidence="1">Nucleus</location>
    </subcellularLocation>
</comment>
<reference evidence="6 8" key="1">
    <citation type="journal article" date="2008" name="Science">
        <title>The Physcomitrella genome reveals evolutionary insights into the conquest of land by plants.</title>
        <authorList>
            <person name="Rensing S."/>
            <person name="Lang D."/>
            <person name="Zimmer A."/>
            <person name="Terry A."/>
            <person name="Salamov A."/>
            <person name="Shapiro H."/>
            <person name="Nishiyama T."/>
            <person name="Perroud P.-F."/>
            <person name="Lindquist E."/>
            <person name="Kamisugi Y."/>
            <person name="Tanahashi T."/>
            <person name="Sakakibara K."/>
            <person name="Fujita T."/>
            <person name="Oishi K."/>
            <person name="Shin-I T."/>
            <person name="Kuroki Y."/>
            <person name="Toyoda A."/>
            <person name="Suzuki Y."/>
            <person name="Hashimoto A."/>
            <person name="Yamaguchi K."/>
            <person name="Sugano A."/>
            <person name="Kohara Y."/>
            <person name="Fujiyama A."/>
            <person name="Anterola A."/>
            <person name="Aoki S."/>
            <person name="Ashton N."/>
            <person name="Barbazuk W.B."/>
            <person name="Barker E."/>
            <person name="Bennetzen J."/>
            <person name="Bezanilla M."/>
            <person name="Blankenship R."/>
            <person name="Cho S.H."/>
            <person name="Dutcher S."/>
            <person name="Estelle M."/>
            <person name="Fawcett J.A."/>
            <person name="Gundlach H."/>
            <person name="Hanada K."/>
            <person name="Heyl A."/>
            <person name="Hicks K.A."/>
            <person name="Hugh J."/>
            <person name="Lohr M."/>
            <person name="Mayer K."/>
            <person name="Melkozernov A."/>
            <person name="Murata T."/>
            <person name="Nelson D."/>
            <person name="Pils B."/>
            <person name="Prigge M."/>
            <person name="Reiss B."/>
            <person name="Renner T."/>
            <person name="Rombauts S."/>
            <person name="Rushton P."/>
            <person name="Sanderfoot A."/>
            <person name="Schween G."/>
            <person name="Shiu S.-H."/>
            <person name="Stueber K."/>
            <person name="Theodoulou F.L."/>
            <person name="Tu H."/>
            <person name="Van de Peer Y."/>
            <person name="Verrier P.J."/>
            <person name="Waters E."/>
            <person name="Wood A."/>
            <person name="Yang L."/>
            <person name="Cove D."/>
            <person name="Cuming A."/>
            <person name="Hasebe M."/>
            <person name="Lucas S."/>
            <person name="Mishler D.B."/>
            <person name="Reski R."/>
            <person name="Grigoriev I."/>
            <person name="Quatrano R.S."/>
            <person name="Boore J.L."/>
        </authorList>
    </citation>
    <scope>NUCLEOTIDE SEQUENCE [LARGE SCALE GENOMIC DNA]</scope>
    <source>
        <strain evidence="7 8">cv. Gransden 2004</strain>
    </source>
</reference>
<dbReference type="EnsemblPlants" id="Pp3c9_7400V3.1">
    <property type="protein sequence ID" value="Pp3c9_7400V3.1"/>
    <property type="gene ID" value="Pp3c9_7400"/>
</dbReference>
<feature type="compositionally biased region" description="Basic residues" evidence="4">
    <location>
        <begin position="762"/>
        <end position="772"/>
    </location>
</feature>
<evidence type="ECO:0000256" key="1">
    <source>
        <dbReference type="ARBA" id="ARBA00004123"/>
    </source>
</evidence>
<evidence type="ECO:0000256" key="3">
    <source>
        <dbReference type="ARBA" id="ARBA00023242"/>
    </source>
</evidence>
<keyword evidence="3" id="KW-0539">Nucleus</keyword>
<dbReference type="Gramene" id="Pp3c9_7400V3.1">
    <property type="protein sequence ID" value="Pp3c9_7400V3.1"/>
    <property type="gene ID" value="Pp3c9_7400"/>
</dbReference>
<feature type="region of interest" description="Disordered" evidence="4">
    <location>
        <begin position="468"/>
        <end position="514"/>
    </location>
</feature>
<reference evidence="6 8" key="2">
    <citation type="journal article" date="2018" name="Plant J.">
        <title>The Physcomitrella patens chromosome-scale assembly reveals moss genome structure and evolution.</title>
        <authorList>
            <person name="Lang D."/>
            <person name="Ullrich K.K."/>
            <person name="Murat F."/>
            <person name="Fuchs J."/>
            <person name="Jenkins J."/>
            <person name="Haas F.B."/>
            <person name="Piednoel M."/>
            <person name="Gundlach H."/>
            <person name="Van Bel M."/>
            <person name="Meyberg R."/>
            <person name="Vives C."/>
            <person name="Morata J."/>
            <person name="Symeonidi A."/>
            <person name="Hiss M."/>
            <person name="Muchero W."/>
            <person name="Kamisugi Y."/>
            <person name="Saleh O."/>
            <person name="Blanc G."/>
            <person name="Decker E.L."/>
            <person name="van Gessel N."/>
            <person name="Grimwood J."/>
            <person name="Hayes R.D."/>
            <person name="Graham S.W."/>
            <person name="Gunter L.E."/>
            <person name="McDaniel S.F."/>
            <person name="Hoernstein S.N.W."/>
            <person name="Larsson A."/>
            <person name="Li F.W."/>
            <person name="Perroud P.F."/>
            <person name="Phillips J."/>
            <person name="Ranjan P."/>
            <person name="Rokshar D.S."/>
            <person name="Rothfels C.J."/>
            <person name="Schneider L."/>
            <person name="Shu S."/>
            <person name="Stevenson D.W."/>
            <person name="Thummler F."/>
            <person name="Tillich M."/>
            <person name="Villarreal Aguilar J.C."/>
            <person name="Widiez T."/>
            <person name="Wong G.K."/>
            <person name="Wymore A."/>
            <person name="Zhang Y."/>
            <person name="Zimmer A.D."/>
            <person name="Quatrano R.S."/>
            <person name="Mayer K.F.X."/>
            <person name="Goodstein D."/>
            <person name="Casacuberta J.M."/>
            <person name="Vandepoele K."/>
            <person name="Reski R."/>
            <person name="Cuming A.C."/>
            <person name="Tuskan G.A."/>
            <person name="Maumus F."/>
            <person name="Salse J."/>
            <person name="Schmutz J."/>
            <person name="Rensing S.A."/>
        </authorList>
    </citation>
    <scope>NUCLEOTIDE SEQUENCE [LARGE SCALE GENOMIC DNA]</scope>
    <source>
        <strain evidence="7 8">cv. Gransden 2004</strain>
    </source>
</reference>
<name>A0A2K1K2D4_PHYPA</name>
<protein>
    <recommendedName>
        <fullName evidence="5">CRC domain-containing protein</fullName>
    </recommendedName>
</protein>
<feature type="compositionally biased region" description="Basic and acidic residues" evidence="4">
    <location>
        <begin position="500"/>
        <end position="512"/>
    </location>
</feature>
<evidence type="ECO:0000256" key="2">
    <source>
        <dbReference type="ARBA" id="ARBA00007267"/>
    </source>
</evidence>
<feature type="compositionally biased region" description="Low complexity" evidence="4">
    <location>
        <begin position="1232"/>
        <end position="1247"/>
    </location>
</feature>
<dbReference type="PROSITE" id="PS51634">
    <property type="entry name" value="CRC"/>
    <property type="match status" value="1"/>
</dbReference>
<dbReference type="GO" id="GO:0005634">
    <property type="term" value="C:nucleus"/>
    <property type="evidence" value="ECO:0007669"/>
    <property type="project" value="UniProtKB-SubCell"/>
</dbReference>
<dbReference type="EnsemblPlants" id="Pp3c9_7400V3.2">
    <property type="protein sequence ID" value="Pp3c9_7400V3.2"/>
    <property type="gene ID" value="Pp3c9_7400"/>
</dbReference>
<organism evidence="6">
    <name type="scientific">Physcomitrium patens</name>
    <name type="common">Spreading-leaved earth moss</name>
    <name type="synonym">Physcomitrella patens</name>
    <dbReference type="NCBI Taxonomy" id="3218"/>
    <lineage>
        <taxon>Eukaryota</taxon>
        <taxon>Viridiplantae</taxon>
        <taxon>Streptophyta</taxon>
        <taxon>Embryophyta</taxon>
        <taxon>Bryophyta</taxon>
        <taxon>Bryophytina</taxon>
        <taxon>Bryopsida</taxon>
        <taxon>Funariidae</taxon>
        <taxon>Funariales</taxon>
        <taxon>Funariaceae</taxon>
        <taxon>Physcomitrium</taxon>
    </lineage>
</organism>
<dbReference type="RefSeq" id="XP_024384565.1">
    <property type="nucleotide sequence ID" value="XM_024528797.2"/>
</dbReference>
<comment type="similarity">
    <text evidence="2">Belongs to the lin-54 family.</text>
</comment>
<feature type="domain" description="CRC" evidence="5">
    <location>
        <begin position="784"/>
        <end position="909"/>
    </location>
</feature>
<feature type="compositionally biased region" description="Basic and acidic residues" evidence="4">
    <location>
        <begin position="9"/>
        <end position="18"/>
    </location>
</feature>
<evidence type="ECO:0000313" key="6">
    <source>
        <dbReference type="EMBL" id="PNR47938.1"/>
    </source>
</evidence>
<dbReference type="STRING" id="3218.A0A2K1K2D4"/>
<dbReference type="Pfam" id="PF03638">
    <property type="entry name" value="TCR"/>
    <property type="match status" value="2"/>
</dbReference>
<reference evidence="7" key="3">
    <citation type="submission" date="2020-12" db="UniProtKB">
        <authorList>
            <consortium name="EnsemblPlants"/>
        </authorList>
    </citation>
    <scope>IDENTIFICATION</scope>
</reference>
<dbReference type="KEGG" id="ppp:112286675"/>
<dbReference type="GeneID" id="112286675"/>
<feature type="region of interest" description="Disordered" evidence="4">
    <location>
        <begin position="548"/>
        <end position="583"/>
    </location>
</feature>
<dbReference type="Gramene" id="Pp3c9_7400V3.2">
    <property type="protein sequence ID" value="Pp3c9_7400V3.2"/>
    <property type="gene ID" value="Pp3c9_7400"/>
</dbReference>
<evidence type="ECO:0000259" key="5">
    <source>
        <dbReference type="PROSITE" id="PS51634"/>
    </source>
</evidence>
<dbReference type="OrthoDB" id="6283463at2759"/>
<proteinExistence type="inferred from homology"/>
<feature type="region of interest" description="Disordered" evidence="4">
    <location>
        <begin position="1094"/>
        <end position="1160"/>
    </location>
</feature>
<feature type="compositionally biased region" description="Low complexity" evidence="4">
    <location>
        <begin position="1204"/>
        <end position="1215"/>
    </location>
</feature>
<feature type="compositionally biased region" description="Basic and acidic residues" evidence="4">
    <location>
        <begin position="1194"/>
        <end position="1203"/>
    </location>
</feature>
<sequence length="1267" mass="138014">MMTRGIKAAPEKVDRELESGPDMGSPARREPIPPVSDMQDSPLFKYLCELSPIQPAKSVHHAQTYNEMTFPQEHRIFASPRSARRSSSSSLKRFVAAERFSAQAQAEGRESLGWHQTPTFSRSTLSDGAPSSSPLKRSSGDHQVTPCSRRQTEALASSQSDGAKVEVSRDDVYVAEDPGGQGKFGSSIHLKPEPASCEMDRTAVVNARFQTQFTDYHQLDPAVSAAMPSEVVSCIDGKDEMLEVTRTEHNYATERRQSTSSLISHPIDCVLPSQESKCHEQSDHRRVSVTSSSHIEDHGLSFSTVAKGSPELDRETTAMAYFLAGNQDLGQDTGEEWSEDSSEVVVPRLPLRPTPGYSVKPSDMINERVVKQEKRMVDAITPKSGLVPSTEDGHDTDTILATENVNHQQSVLSQRVDNAGQRGFRRRCLDFDASVARRKSLGSMSGRKSLGSRLKDCSGISVADDSNVSGFGDVAPASSDATTTRVRAPPNDFSNSNDTSRVDSDSGLHTREAGSPVCADTFGTTAKLPLTSCSHQKNMDVLNAKTGEAHSRKVQNSGASPAGTPPEGVRRSPRNRPTGIGLHLNSLTSSMSFKRDYSSVRGESSKGVLATVLGLQPVARTDLTEDSLSEGLGSTGYSANLNQNFNSGVDRQALDNSNNGLTKKLDYHSQVDSRTLMELNGAETTLPASSIKRVNIPAPDFTSLNIENLSPLEEPFSLTPAAHLPRLVSPRGQKRPQPHHQELMQQPEGEAVDELLDSPQSAKRRRLSRRKSTVSSQSERSGDGCKRCNCKKSKCLKLYCECFAAGLYCVGSCACRDCFNKPEYIETVINTRQQIESRNPLAFAPKIVQGAESSPVPGDEVLDTPASARHKRGCNCKKSLCLKKYCECYQAGVGCSEGCRCEGCMNKYGRKEGPEGDEKDGEQANFVREDSQSEDPIELLNRMSGKTDRLRDNSTKPNLSPNTPTFEYDLHGRPMHSLRTSLRKRIDPSDELCHSPLAQPVSRPSKSPTRFAHALDAFHLVPSYQGHSDADFSMSGAGDSPMTTPTFARMGHLSPRWDGLGDLCTLTPMQTLAPLRPTPGSSCITVERPGASPAFSSHLTESPYQAAASTNVHQRHASSRHWSPHSPRFRQPAPRSPFDTPRQSQLSCTDQGHPTPLTPAMQSYQLLSGKNLQSELELAKVNVADDDGTPEFTKYADETRDSSPSRSTVTKSSSPKQKRVTPPRYSGNREPSNSSNGGCGSNSLASSPVSRNARKFILQALPTFTND</sequence>
<dbReference type="InterPro" id="IPR044522">
    <property type="entry name" value="TSO1-like"/>
</dbReference>
<feature type="compositionally biased region" description="Polar residues" evidence="4">
    <location>
        <begin position="1141"/>
        <end position="1152"/>
    </location>
</feature>
<feature type="region of interest" description="Disordered" evidence="4">
    <location>
        <begin position="752"/>
        <end position="786"/>
    </location>
</feature>
<feature type="compositionally biased region" description="Basic residues" evidence="4">
    <location>
        <begin position="1113"/>
        <end position="1123"/>
    </location>
</feature>
<evidence type="ECO:0000256" key="4">
    <source>
        <dbReference type="SAM" id="MobiDB-lite"/>
    </source>
</evidence>
<feature type="region of interest" description="Disordered" evidence="4">
    <location>
        <begin position="106"/>
        <end position="167"/>
    </location>
</feature>
<feature type="compositionally biased region" description="Basic and acidic residues" evidence="4">
    <location>
        <begin position="945"/>
        <end position="954"/>
    </location>
</feature>
<dbReference type="FunCoup" id="A0A2K1K2D4">
    <property type="interactions" value="2341"/>
</dbReference>
<dbReference type="EMBL" id="ABEU02000009">
    <property type="protein sequence ID" value="PNR47938.1"/>
    <property type="molecule type" value="Genomic_DNA"/>
</dbReference>
<feature type="compositionally biased region" description="Polar residues" evidence="4">
    <location>
        <begin position="955"/>
        <end position="965"/>
    </location>
</feature>
<feature type="region of interest" description="Disordered" evidence="4">
    <location>
        <begin position="912"/>
        <end position="971"/>
    </location>
</feature>
<dbReference type="Proteomes" id="UP000006727">
    <property type="component" value="Chromosome 9"/>
</dbReference>
<feature type="region of interest" description="Disordered" evidence="4">
    <location>
        <begin position="1182"/>
        <end position="1251"/>
    </location>
</feature>
<feature type="compositionally biased region" description="Polar residues" evidence="4">
    <location>
        <begin position="114"/>
        <end position="161"/>
    </location>
</feature>
<dbReference type="SMART" id="SM01114">
    <property type="entry name" value="CXC"/>
    <property type="match status" value="2"/>
</dbReference>
<dbReference type="InterPro" id="IPR005172">
    <property type="entry name" value="CRC"/>
</dbReference>